<dbReference type="AlphaFoldDB" id="A0A0C1QR84"/>
<dbReference type="CDD" id="cd01610">
    <property type="entry name" value="PAP2_like"/>
    <property type="match status" value="1"/>
</dbReference>
<protein>
    <recommendedName>
        <fullName evidence="3">Phosphoesterase PA-phosphatase</fullName>
    </recommendedName>
</protein>
<evidence type="ECO:0000313" key="2">
    <source>
        <dbReference type="EMBL" id="KIE06378.1"/>
    </source>
</evidence>
<organism evidence="2">
    <name type="scientific">Tolypothrix bouteillei VB521301</name>
    <dbReference type="NCBI Taxonomy" id="1479485"/>
    <lineage>
        <taxon>Bacteria</taxon>
        <taxon>Bacillati</taxon>
        <taxon>Cyanobacteriota</taxon>
        <taxon>Cyanophyceae</taxon>
        <taxon>Nostocales</taxon>
        <taxon>Tolypothrichaceae</taxon>
        <taxon>Tolypothrix</taxon>
    </lineage>
</organism>
<name>A0A0C1QR84_9CYAN</name>
<sequence length="196" mass="21740">MINKINAQTISTVFNPVVNSLITFVLLILADEHLDLAHRIEFLGIATLFASGLIILCLFVFIRLGLINSPDIPDRKQRSFPLTVAAIALFIGFLTLSLTHAPNIIQGLMWCYATETLMVAIISYWWKISIHTASMACSLIALTDQFGAIVFPFYSLLVLVGEARIVLRRHTRAQVIAGTLLGIVLTAIQLQFFKLV</sequence>
<feature type="transmembrane region" description="Helical" evidence="1">
    <location>
        <begin position="12"/>
        <end position="30"/>
    </location>
</feature>
<keyword evidence="1" id="KW-1133">Transmembrane helix</keyword>
<reference evidence="2" key="1">
    <citation type="journal article" date="2015" name="Genome Announc.">
        <title>Draft Genome Sequence of Tolypothrix boutellei Strain VB521301.</title>
        <authorList>
            <person name="Chandrababunaidu M.M."/>
            <person name="Singh D."/>
            <person name="Sen D."/>
            <person name="Bhan S."/>
            <person name="Das S."/>
            <person name="Gupta A."/>
            <person name="Adhikary S.P."/>
            <person name="Tripathy S."/>
        </authorList>
    </citation>
    <scope>NUCLEOTIDE SEQUENCE</scope>
    <source>
        <strain evidence="2">VB521301</strain>
    </source>
</reference>
<evidence type="ECO:0008006" key="3">
    <source>
        <dbReference type="Google" id="ProtNLM"/>
    </source>
</evidence>
<feature type="transmembrane region" description="Helical" evidence="1">
    <location>
        <begin position="79"/>
        <end position="98"/>
    </location>
</feature>
<dbReference type="STRING" id="1479485.DA73_0244765"/>
<gene>
    <name evidence="2" type="ORF">DA73_0244765</name>
</gene>
<keyword evidence="1" id="KW-0472">Membrane</keyword>
<keyword evidence="1" id="KW-0812">Transmembrane</keyword>
<feature type="transmembrane region" description="Helical" evidence="1">
    <location>
        <begin position="42"/>
        <end position="67"/>
    </location>
</feature>
<comment type="caution">
    <text evidence="2">The sequence shown here is derived from an EMBL/GenBank/DDBJ whole genome shotgun (WGS) entry which is preliminary data.</text>
</comment>
<evidence type="ECO:0000256" key="1">
    <source>
        <dbReference type="SAM" id="Phobius"/>
    </source>
</evidence>
<proteinExistence type="predicted"/>
<feature type="transmembrane region" description="Helical" evidence="1">
    <location>
        <begin position="104"/>
        <end position="126"/>
    </location>
</feature>
<feature type="transmembrane region" description="Helical" evidence="1">
    <location>
        <begin position="173"/>
        <end position="193"/>
    </location>
</feature>
<feature type="transmembrane region" description="Helical" evidence="1">
    <location>
        <begin position="146"/>
        <end position="167"/>
    </location>
</feature>
<accession>A0A0C1QR84</accession>
<dbReference type="OrthoDB" id="514986at2"/>
<dbReference type="EMBL" id="JHEG02000066">
    <property type="protein sequence ID" value="KIE06378.1"/>
    <property type="molecule type" value="Genomic_DNA"/>
</dbReference>